<comment type="similarity">
    <text evidence="1">Belongs to the IUNH family.</text>
</comment>
<feature type="signal peptide" evidence="2">
    <location>
        <begin position="1"/>
        <end position="17"/>
    </location>
</feature>
<dbReference type="GO" id="GO:0016799">
    <property type="term" value="F:hydrolase activity, hydrolyzing N-glycosyl compounds"/>
    <property type="evidence" value="ECO:0007669"/>
    <property type="project" value="InterPro"/>
</dbReference>
<dbReference type="AlphaFoldDB" id="A0A6M2E2Z9"/>
<dbReference type="PANTHER" id="PTHR46190:SF1">
    <property type="entry name" value="SI:CH211-201H21.5"/>
    <property type="match status" value="1"/>
</dbReference>
<proteinExistence type="inferred from homology"/>
<organism evidence="4">
    <name type="scientific">Xenopsylla cheopis</name>
    <name type="common">Oriental rat flea</name>
    <name type="synonym">Pulex cheopis</name>
    <dbReference type="NCBI Taxonomy" id="163159"/>
    <lineage>
        <taxon>Eukaryota</taxon>
        <taxon>Metazoa</taxon>
        <taxon>Ecdysozoa</taxon>
        <taxon>Arthropoda</taxon>
        <taxon>Hexapoda</taxon>
        <taxon>Insecta</taxon>
        <taxon>Pterygota</taxon>
        <taxon>Neoptera</taxon>
        <taxon>Endopterygota</taxon>
        <taxon>Siphonaptera</taxon>
        <taxon>Pulicidae</taxon>
        <taxon>Xenopsyllinae</taxon>
        <taxon>Xenopsylla</taxon>
    </lineage>
</organism>
<dbReference type="SUPFAM" id="SSF53590">
    <property type="entry name" value="Nucleoside hydrolase"/>
    <property type="match status" value="1"/>
</dbReference>
<reference evidence="4" key="1">
    <citation type="submission" date="2020-03" db="EMBL/GenBank/DDBJ databases">
        <title>Transcriptomic Profiling of the Digestive Tract of the Rat Flea, Xenopsylla cheopis, Following Blood Feeding and Infection with Yersinia pestis.</title>
        <authorList>
            <person name="Bland D.M."/>
            <person name="Martens C.A."/>
            <person name="Virtaneva K."/>
            <person name="Kanakabandi K."/>
            <person name="Long D."/>
            <person name="Rosenke R."/>
            <person name="Saturday G.A."/>
            <person name="Hoyt F.H."/>
            <person name="Bruno D.P."/>
            <person name="Ribeiro J.M.C."/>
            <person name="Hinnebusch J."/>
        </authorList>
    </citation>
    <scope>NUCLEOTIDE SEQUENCE</scope>
</reference>
<evidence type="ECO:0000256" key="1">
    <source>
        <dbReference type="ARBA" id="ARBA00009176"/>
    </source>
</evidence>
<keyword evidence="4" id="KW-0378">Hydrolase</keyword>
<feature type="chain" id="PRO_5026730046" evidence="2">
    <location>
        <begin position="18"/>
        <end position="346"/>
    </location>
</feature>
<name>A0A6M2E2Z9_XENCH</name>
<protein>
    <submittedName>
        <fullName evidence="4">Putative inosine-uridine preferring nucleoside hydrolase</fullName>
    </submittedName>
</protein>
<dbReference type="InterPro" id="IPR052775">
    <property type="entry name" value="IUN_hydrolase"/>
</dbReference>
<feature type="domain" description="Inosine/uridine-preferring nucleoside hydrolase" evidence="3">
    <location>
        <begin position="30"/>
        <end position="332"/>
    </location>
</feature>
<dbReference type="Gene3D" id="3.90.245.10">
    <property type="entry name" value="Ribonucleoside hydrolase-like"/>
    <property type="match status" value="1"/>
</dbReference>
<dbReference type="EMBL" id="GIIL01007591">
    <property type="protein sequence ID" value="NOV51317.1"/>
    <property type="molecule type" value="Transcribed_RNA"/>
</dbReference>
<evidence type="ECO:0000259" key="3">
    <source>
        <dbReference type="Pfam" id="PF01156"/>
    </source>
</evidence>
<dbReference type="PANTHER" id="PTHR46190">
    <property type="entry name" value="SI:CH211-201H21.5-RELATED"/>
    <property type="match status" value="1"/>
</dbReference>
<dbReference type="Pfam" id="PF01156">
    <property type="entry name" value="IU_nuc_hydro"/>
    <property type="match status" value="1"/>
</dbReference>
<evidence type="ECO:0000256" key="2">
    <source>
        <dbReference type="SAM" id="SignalP"/>
    </source>
</evidence>
<keyword evidence="2" id="KW-0732">Signal</keyword>
<dbReference type="InterPro" id="IPR036452">
    <property type="entry name" value="Ribo_hydro-like"/>
</dbReference>
<evidence type="ECO:0000313" key="4">
    <source>
        <dbReference type="EMBL" id="NOV51317.1"/>
    </source>
</evidence>
<accession>A0A6M2E2Z9</accession>
<dbReference type="InterPro" id="IPR001910">
    <property type="entry name" value="Inosine/uridine_hydrolase_dom"/>
</dbReference>
<sequence length="346" mass="38150">MKILYCALIVCISCVSCENERGKVSEIPQVIVDVDAGSDDAIAILMLLSAHKKGEINLKAITCVAGNTKLNNVATNVLRVLEAASALNIPLYNGAAEGLVPDPDYNLDSNVYHGKDGFGDIDYGGHNPNRSYIRPEHAVNIIYNLVSENPNKIIMVFLGPLTNAALIGQMHPDFFQLVKDIFIMGGNYKGVGNKSNAAEFNFGMDPEAAYLIFKKSKRNITLLPWETCMKINLTADWRFNVMGNIDNEEMKLMNKVELSINILHNNETIYYACDSAGVAVMLNPQIIVNSFTIHTTVELYGRFTRGQTVIDHNSLYTPNTKIVTQIDDNVFKKMLMVAAGHNAASL</sequence>